<keyword evidence="6" id="KW-1185">Reference proteome</keyword>
<dbReference type="InterPro" id="IPR041677">
    <property type="entry name" value="DNA2/NAM7_AAA_11"/>
</dbReference>
<dbReference type="InterPro" id="IPR047187">
    <property type="entry name" value="SF1_C_Upf1"/>
</dbReference>
<organism evidence="5 6">
    <name type="scientific">Monilinia vaccinii-corymbosi</name>
    <dbReference type="NCBI Taxonomy" id="61207"/>
    <lineage>
        <taxon>Eukaryota</taxon>
        <taxon>Fungi</taxon>
        <taxon>Dikarya</taxon>
        <taxon>Ascomycota</taxon>
        <taxon>Pezizomycotina</taxon>
        <taxon>Leotiomycetes</taxon>
        <taxon>Helotiales</taxon>
        <taxon>Sclerotiniaceae</taxon>
        <taxon>Monilinia</taxon>
    </lineage>
</organism>
<feature type="domain" description="DNA2/NAM7 helicase-like C-terminal" evidence="4">
    <location>
        <begin position="721"/>
        <end position="943"/>
    </location>
</feature>
<keyword evidence="1" id="KW-0378">Hydrolase</keyword>
<dbReference type="EMBL" id="CP063405">
    <property type="protein sequence ID" value="QSZ29339.1"/>
    <property type="molecule type" value="Genomic_DNA"/>
</dbReference>
<dbReference type="SUPFAM" id="SSF52540">
    <property type="entry name" value="P-loop containing nucleoside triphosphate hydrolases"/>
    <property type="match status" value="1"/>
</dbReference>
<reference evidence="5" key="1">
    <citation type="submission" date="2020-10" db="EMBL/GenBank/DDBJ databases">
        <title>Genome Sequence of Monilinia vaccinii-corymbosi Sheds Light on Mummy Berry Disease Infection of Blueberry and Mating Type.</title>
        <authorList>
            <person name="Yow A.G."/>
            <person name="Zhang Y."/>
            <person name="Bansal K."/>
            <person name="Eacker S.M."/>
            <person name="Sullivan S."/>
            <person name="Liachko I."/>
            <person name="Cubeta M.A."/>
            <person name="Rollins J.A."/>
            <person name="Ashrafi H."/>
        </authorList>
    </citation>
    <scope>NUCLEOTIDE SEQUENCE</scope>
    <source>
        <strain evidence="5">RL-1</strain>
    </source>
</reference>
<gene>
    <name evidence="5" type="ORF">DSL72_003853</name>
</gene>
<dbReference type="Gene3D" id="3.40.50.300">
    <property type="entry name" value="P-loop containing nucleotide triphosphate hydrolases"/>
    <property type="match status" value="2"/>
</dbReference>
<dbReference type="Proteomes" id="UP000672032">
    <property type="component" value="Chromosome 1"/>
</dbReference>
<accession>A0A8A3P8B1</accession>
<dbReference type="InterPro" id="IPR041679">
    <property type="entry name" value="DNA2/NAM7-like_C"/>
</dbReference>
<evidence type="ECO:0008006" key="7">
    <source>
        <dbReference type="Google" id="ProtNLM"/>
    </source>
</evidence>
<evidence type="ECO:0000256" key="2">
    <source>
        <dbReference type="SAM" id="MobiDB-lite"/>
    </source>
</evidence>
<dbReference type="InterPro" id="IPR045055">
    <property type="entry name" value="DNA2/NAM7-like"/>
</dbReference>
<dbReference type="PANTHER" id="PTHR10887:SF341">
    <property type="entry name" value="NFX1-TYPE ZINC FINGER-CONTAINING PROTEIN 1"/>
    <property type="match status" value="1"/>
</dbReference>
<sequence>MSESWLQNFRYKLFTWSSKPRGRDFPTPYSVPGKLTDKRPAVLLLKEKSGGNNTGALMVRYKFDKFSQAPAVKITLDDSNGYTLHIRSNNLLESSGRKLFTDGTFELDLSTENLDKTKKNLANFIKNGFRCPSENHIDALINYAKFGASSKATEPTEELENRMKSILDALNSGEYYVTLVRSYNDDHRKKLQDVLDEHWKRLMRSCVNEGVWNFYARSIGKNAGALFQECQDDPDKKLMHQVWMRETGLDSELGRYAFHVARKTFGTPREMEIAYSVGVIGENMWDTYSISKYFNATTKHSCRVGVERGYWYQLHIAVDKDENFSMPTVAPGTQISFKVVPLPTDPDNSKPSVNQPEGSQPGGSQPEPTWTTVKGMKKIKNSMPPTAQVVEVDTNLDFVLQCQIEDSDERQAFGQNDIIEVYIEMKRNPIPGNRMLKAIGKICGKPTTAAEENLQSFLLGQGVKSQGYVIFETCKDQMTKEQRGAFDLLTKAMNLNRQQTSAWNTVFYKACFASLLQGPPGTGKTNLVGGMGLGLALCGLKTLITGPSNISAREPQVGEWFDIIYLPTRGTTFSDLKEADMDWDLITNIMISEGLNQSGLPSIDDYALWTHIVRSFTEDSNIKDDPAKQTNAKNWLNILNRLKTNQNVAAKDKKKFHKLAELKYGYQPQACINDEAASAAEPDLWIAISLGCWKIITVGDHMQSHPEVKSAIHNEQSKQYGLSMFARFFHHWSAEVVRLRENYRMIDYISNFPGIANYGYLSAHLSTNAPTKAYEAFNKWWISDDAKEYRDRRREPVFGGLKNLQNHRLFVSFLGGRSAPKEGGKSKRNFANINAIRDMIVSLFNSDTTMDLDKITIMTPYKEELNEMSRQIVMSLRVDYPKLGRHPRFRTIDSSQSSENDIVFLAITPADQQNGGLIGFLRDWNRMNVALTRPKMVLVIFGNLDLWRTQLPVITEGLRCKNFGYMMIDLLDLGDVVDVEGNNSLPRSKVELINGLSSWSTKIETTLPENSQLTAKQRSLLDGYDQAQYENQLLSEWKEKRKLAREYQEKEKAGIDYELPAFGTANDDIEVGIDGLASLIETSTVGLIEDTEMSS</sequence>
<feature type="domain" description="DNA2/NAM7 helicase helicase" evidence="3">
    <location>
        <begin position="659"/>
        <end position="710"/>
    </location>
</feature>
<dbReference type="CDD" id="cd18808">
    <property type="entry name" value="SF1_C_Upf1"/>
    <property type="match status" value="1"/>
</dbReference>
<feature type="region of interest" description="Disordered" evidence="2">
    <location>
        <begin position="338"/>
        <end position="371"/>
    </location>
</feature>
<protein>
    <recommendedName>
        <fullName evidence="7">DNA2/NAM7 helicase-like C-terminal domain-containing protein</fullName>
    </recommendedName>
</protein>
<proteinExistence type="predicted"/>
<dbReference type="GO" id="GO:0031380">
    <property type="term" value="C:nuclear RNA-directed RNA polymerase complex"/>
    <property type="evidence" value="ECO:0007669"/>
    <property type="project" value="TreeGrafter"/>
</dbReference>
<dbReference type="InterPro" id="IPR027417">
    <property type="entry name" value="P-loop_NTPase"/>
</dbReference>
<dbReference type="GO" id="GO:0004386">
    <property type="term" value="F:helicase activity"/>
    <property type="evidence" value="ECO:0007669"/>
    <property type="project" value="InterPro"/>
</dbReference>
<keyword evidence="1" id="KW-0547">Nucleotide-binding</keyword>
<evidence type="ECO:0000256" key="1">
    <source>
        <dbReference type="ARBA" id="ARBA00022806"/>
    </source>
</evidence>
<evidence type="ECO:0000259" key="4">
    <source>
        <dbReference type="Pfam" id="PF13087"/>
    </source>
</evidence>
<dbReference type="Pfam" id="PF13086">
    <property type="entry name" value="AAA_11"/>
    <property type="match status" value="1"/>
</dbReference>
<keyword evidence="1" id="KW-0347">Helicase</keyword>
<feature type="compositionally biased region" description="Polar residues" evidence="2">
    <location>
        <begin position="349"/>
        <end position="371"/>
    </location>
</feature>
<dbReference type="AlphaFoldDB" id="A0A8A3P8B1"/>
<evidence type="ECO:0000313" key="6">
    <source>
        <dbReference type="Proteomes" id="UP000672032"/>
    </source>
</evidence>
<evidence type="ECO:0000313" key="5">
    <source>
        <dbReference type="EMBL" id="QSZ29339.1"/>
    </source>
</evidence>
<dbReference type="Pfam" id="PF13087">
    <property type="entry name" value="AAA_12"/>
    <property type="match status" value="1"/>
</dbReference>
<dbReference type="PANTHER" id="PTHR10887">
    <property type="entry name" value="DNA2/NAM7 HELICASE FAMILY"/>
    <property type="match status" value="1"/>
</dbReference>
<name>A0A8A3P8B1_9HELO</name>
<keyword evidence="1" id="KW-0067">ATP-binding</keyword>
<dbReference type="OrthoDB" id="3564945at2759"/>
<dbReference type="GO" id="GO:0031048">
    <property type="term" value="P:regulatory ncRNA-mediated heterochromatin formation"/>
    <property type="evidence" value="ECO:0007669"/>
    <property type="project" value="TreeGrafter"/>
</dbReference>
<evidence type="ECO:0000259" key="3">
    <source>
        <dbReference type="Pfam" id="PF13086"/>
    </source>
</evidence>